<dbReference type="GO" id="GO:0001682">
    <property type="term" value="P:tRNA 5'-leader removal"/>
    <property type="evidence" value="ECO:0007669"/>
    <property type="project" value="InterPro"/>
</dbReference>
<dbReference type="Pfam" id="PF01900">
    <property type="entry name" value="RNase_P_Rpp14"/>
    <property type="match status" value="1"/>
</dbReference>
<comment type="similarity">
    <text evidence="1">Belongs to the eukaryotic/archaeal RNase P protein component 2 family.</text>
</comment>
<gene>
    <name evidence="4" type="ORF">CUMW_248140</name>
</gene>
<accession>A0A2H5QP40</accession>
<dbReference type="PANTHER" id="PTHR15441">
    <property type="entry name" value="RIBONUCLEASE P PROTEIN SUBUNIT P14"/>
    <property type="match status" value="1"/>
</dbReference>
<dbReference type="STRING" id="55188.A0A2H5QP40"/>
<dbReference type="SUPFAM" id="SSF160350">
    <property type="entry name" value="Rnp2-like"/>
    <property type="match status" value="1"/>
</dbReference>
<proteinExistence type="inferred from homology"/>
<evidence type="ECO:0000256" key="3">
    <source>
        <dbReference type="SAM" id="MobiDB-lite"/>
    </source>
</evidence>
<feature type="compositionally biased region" description="Pro residues" evidence="3">
    <location>
        <begin position="119"/>
        <end position="132"/>
    </location>
</feature>
<keyword evidence="5" id="KW-1185">Reference proteome</keyword>
<feature type="region of interest" description="Disordered" evidence="3">
    <location>
        <begin position="99"/>
        <end position="152"/>
    </location>
</feature>
<evidence type="ECO:0000313" key="5">
    <source>
        <dbReference type="Proteomes" id="UP000236630"/>
    </source>
</evidence>
<organism evidence="4 5">
    <name type="scientific">Citrus unshiu</name>
    <name type="common">Satsuma mandarin</name>
    <name type="synonym">Citrus nobilis var. unshiu</name>
    <dbReference type="NCBI Taxonomy" id="55188"/>
    <lineage>
        <taxon>Eukaryota</taxon>
        <taxon>Viridiplantae</taxon>
        <taxon>Streptophyta</taxon>
        <taxon>Embryophyta</taxon>
        <taxon>Tracheophyta</taxon>
        <taxon>Spermatophyta</taxon>
        <taxon>Magnoliopsida</taxon>
        <taxon>eudicotyledons</taxon>
        <taxon>Gunneridae</taxon>
        <taxon>Pentapetalae</taxon>
        <taxon>rosids</taxon>
        <taxon>malvids</taxon>
        <taxon>Sapindales</taxon>
        <taxon>Rutaceae</taxon>
        <taxon>Aurantioideae</taxon>
        <taxon>Citrus</taxon>
    </lineage>
</organism>
<sequence length="226" mass="24550">MIVEVFLDPNKELPMDDPIILTQFNVFKAIRDNILVNFSECGLASSLRSFQVKYVNPITKLCIIKTSMKDFQKVWSTITMVRSIGNCLVLFNALDLSGEQHPTSAPPKQKPKPTKPETTEPPPVYQQPPTIPDPQSSSKSTPEPEPKDKLPYISYSSQASCGSWLELGFALAPPIEPHLLGLAVSNETHFASSASIPASLCLETLLGDQAQPSSAVTTSLGALANQ</sequence>
<dbReference type="InterPro" id="IPR038085">
    <property type="entry name" value="Rnp2-like_sf"/>
</dbReference>
<dbReference type="GO" id="GO:0030681">
    <property type="term" value="C:multimeric ribonuclease P complex"/>
    <property type="evidence" value="ECO:0007669"/>
    <property type="project" value="TreeGrafter"/>
</dbReference>
<dbReference type="Proteomes" id="UP000236630">
    <property type="component" value="Unassembled WGS sequence"/>
</dbReference>
<dbReference type="GO" id="GO:0005730">
    <property type="term" value="C:nucleolus"/>
    <property type="evidence" value="ECO:0007669"/>
    <property type="project" value="TreeGrafter"/>
</dbReference>
<keyword evidence="2" id="KW-0819">tRNA processing</keyword>
<evidence type="ECO:0000256" key="2">
    <source>
        <dbReference type="ARBA" id="ARBA00022694"/>
    </source>
</evidence>
<dbReference type="EMBL" id="BDQV01000569">
    <property type="protein sequence ID" value="GAY66359.1"/>
    <property type="molecule type" value="Genomic_DNA"/>
</dbReference>
<dbReference type="GO" id="GO:0000172">
    <property type="term" value="C:ribonuclease MRP complex"/>
    <property type="evidence" value="ECO:0007669"/>
    <property type="project" value="TreeGrafter"/>
</dbReference>
<comment type="caution">
    <text evidence="4">The sequence shown here is derived from an EMBL/GenBank/DDBJ whole genome shotgun (WGS) entry which is preliminary data.</text>
</comment>
<dbReference type="InterPro" id="IPR002759">
    <property type="entry name" value="Pop5/Rpp14/Rnp2-like"/>
</dbReference>
<dbReference type="PANTHER" id="PTHR15441:SF2">
    <property type="entry name" value="RIBONUCLEASE P_MRP PROTEIN SUBUNIT POP5"/>
    <property type="match status" value="1"/>
</dbReference>
<reference evidence="4 5" key="1">
    <citation type="journal article" date="2017" name="Front. Genet.">
        <title>Draft sequencing of the heterozygous diploid genome of Satsuma (Citrus unshiu Marc.) using a hybrid assembly approach.</title>
        <authorList>
            <person name="Shimizu T."/>
            <person name="Tanizawa Y."/>
            <person name="Mochizuki T."/>
            <person name="Nagasaki H."/>
            <person name="Yoshioka T."/>
            <person name="Toyoda A."/>
            <person name="Fujiyama A."/>
            <person name="Kaminuma E."/>
            <person name="Nakamura Y."/>
        </authorList>
    </citation>
    <scope>NUCLEOTIDE SEQUENCE [LARGE SCALE GENOMIC DNA]</scope>
    <source>
        <strain evidence="5">cv. Miyagawa wase</strain>
    </source>
</reference>
<dbReference type="AlphaFoldDB" id="A0A2H5QP40"/>
<evidence type="ECO:0000256" key="1">
    <source>
        <dbReference type="ARBA" id="ARBA00010800"/>
    </source>
</evidence>
<protein>
    <submittedName>
        <fullName evidence="4">Uncharacterized protein</fullName>
    </submittedName>
</protein>
<evidence type="ECO:0000313" key="4">
    <source>
        <dbReference type="EMBL" id="GAY66359.1"/>
    </source>
</evidence>
<dbReference type="GO" id="GO:0033204">
    <property type="term" value="F:ribonuclease P RNA binding"/>
    <property type="evidence" value="ECO:0007669"/>
    <property type="project" value="TreeGrafter"/>
</dbReference>
<name>A0A2H5QP40_CITUN</name>
<dbReference type="Gene3D" id="3.30.70.3250">
    <property type="entry name" value="Ribonuclease P, Pop5 subunit"/>
    <property type="match status" value="1"/>
</dbReference>